<sequence length="97" mass="10891">MGLARTDVARHNRDATPCGRGHSAQHLVGTDDDESSEMCQQIARQGLWVLYRDLWFGASRGIVGYAYKILQVIETDEDRLRAYRNSGQLNLPDDLVG</sequence>
<evidence type="ECO:0000313" key="2">
    <source>
        <dbReference type="EMBL" id="GGR85963.1"/>
    </source>
</evidence>
<gene>
    <name evidence="2" type="ORF">GCM10010269_26390</name>
</gene>
<comment type="caution">
    <text evidence="2">The sequence shown here is derived from an EMBL/GenBank/DDBJ whole genome shotgun (WGS) entry which is preliminary data.</text>
</comment>
<keyword evidence="3" id="KW-1185">Reference proteome</keyword>
<feature type="region of interest" description="Disordered" evidence="1">
    <location>
        <begin position="1"/>
        <end position="32"/>
    </location>
</feature>
<dbReference type="EMBL" id="BMTL01000009">
    <property type="protein sequence ID" value="GGR85963.1"/>
    <property type="molecule type" value="Genomic_DNA"/>
</dbReference>
<reference evidence="2" key="2">
    <citation type="submission" date="2020-09" db="EMBL/GenBank/DDBJ databases">
        <authorList>
            <person name="Sun Q."/>
            <person name="Ohkuma M."/>
        </authorList>
    </citation>
    <scope>NUCLEOTIDE SEQUENCE</scope>
    <source>
        <strain evidence="2">JCM 4386</strain>
    </source>
</reference>
<reference evidence="2" key="1">
    <citation type="journal article" date="2014" name="Int. J. Syst. Evol. Microbiol.">
        <title>Complete genome sequence of Corynebacterium casei LMG S-19264T (=DSM 44701T), isolated from a smear-ripened cheese.</title>
        <authorList>
            <consortium name="US DOE Joint Genome Institute (JGI-PGF)"/>
            <person name="Walter F."/>
            <person name="Albersmeier A."/>
            <person name="Kalinowski J."/>
            <person name="Ruckert C."/>
        </authorList>
    </citation>
    <scope>NUCLEOTIDE SEQUENCE</scope>
    <source>
        <strain evidence="2">JCM 4386</strain>
    </source>
</reference>
<evidence type="ECO:0000313" key="3">
    <source>
        <dbReference type="Proteomes" id="UP000606194"/>
    </source>
</evidence>
<accession>A0A918L337</accession>
<proteinExistence type="predicted"/>
<dbReference type="AlphaFoldDB" id="A0A918L337"/>
<dbReference type="Proteomes" id="UP000606194">
    <property type="component" value="Unassembled WGS sequence"/>
</dbReference>
<evidence type="ECO:0000256" key="1">
    <source>
        <dbReference type="SAM" id="MobiDB-lite"/>
    </source>
</evidence>
<protein>
    <submittedName>
        <fullName evidence="2">Uncharacterized protein</fullName>
    </submittedName>
</protein>
<organism evidence="2 3">
    <name type="scientific">Streptomyces humidus</name>
    <dbReference type="NCBI Taxonomy" id="52259"/>
    <lineage>
        <taxon>Bacteria</taxon>
        <taxon>Bacillati</taxon>
        <taxon>Actinomycetota</taxon>
        <taxon>Actinomycetes</taxon>
        <taxon>Kitasatosporales</taxon>
        <taxon>Streptomycetaceae</taxon>
        <taxon>Streptomyces</taxon>
    </lineage>
</organism>
<name>A0A918L337_9ACTN</name>